<evidence type="ECO:0000313" key="3">
    <source>
        <dbReference type="Proteomes" id="UP000250299"/>
    </source>
</evidence>
<gene>
    <name evidence="2" type="ORF">DKY63_29175</name>
</gene>
<keyword evidence="1" id="KW-0175">Coiled coil</keyword>
<dbReference type="InterPro" id="IPR001668">
    <property type="entry name" value="Mob_Pre"/>
</dbReference>
<dbReference type="OrthoDB" id="6655189at2"/>
<evidence type="ECO:0000256" key="1">
    <source>
        <dbReference type="SAM" id="Coils"/>
    </source>
</evidence>
<dbReference type="Gene3D" id="3.30.930.30">
    <property type="match status" value="1"/>
</dbReference>
<dbReference type="EMBL" id="CP029693">
    <property type="protein sequence ID" value="AWY43771.1"/>
    <property type="molecule type" value="Genomic_DNA"/>
</dbReference>
<dbReference type="CDD" id="cd17242">
    <property type="entry name" value="MobM_relaxase"/>
    <property type="match status" value="1"/>
</dbReference>
<dbReference type="Pfam" id="PF01076">
    <property type="entry name" value="Mob_Pre"/>
    <property type="match status" value="1"/>
</dbReference>
<reference evidence="2 3" key="1">
    <citation type="submission" date="2018-05" db="EMBL/GenBank/DDBJ databases">
        <title>Whole genome sequence of Pseudomonas putida JBC17.</title>
        <authorList>
            <person name="Lee Y.H."/>
            <person name="David K."/>
        </authorList>
    </citation>
    <scope>NUCLEOTIDE SEQUENCE [LARGE SCALE GENOMIC DNA]</scope>
    <source>
        <strain evidence="2 3">JBC17</strain>
    </source>
</reference>
<name>A0A2Z4RRJ8_PSEPU</name>
<feature type="coiled-coil region" evidence="1">
    <location>
        <begin position="297"/>
        <end position="324"/>
    </location>
</feature>
<dbReference type="GO" id="GO:0006310">
    <property type="term" value="P:DNA recombination"/>
    <property type="evidence" value="ECO:0007669"/>
    <property type="project" value="InterPro"/>
</dbReference>
<evidence type="ECO:0000313" key="2">
    <source>
        <dbReference type="EMBL" id="AWY43771.1"/>
    </source>
</evidence>
<dbReference type="AlphaFoldDB" id="A0A2Z4RRJ8"/>
<sequence length="338" mass="37938">MTFAILRARKVKSFGALARSARHTFREQPTPNANPAQLHRNRTVGAVGVDQVLEALRSRLPDKRRSDAVLCVEYLVTASPEVFKRHGGYLDDLGGGYFDDALRWLKQRHGAENVISSTLHLDESTPHLVAYVVPRTKDGRLSCRDFLGGPAKLREMQDSFHAACGVKRGLERGVRGSKAKHEDVATFYASLTAAGDTPQLCRKDYVAAALGMKTEAWQRAEGVAKANALRGANEARTKKAIRSKFKNLKKIAIELDEQHQIAAHREIERASRELDLEQRSRNLVVRENEIRTAEHKVWVLEGERDALQRRLEMLEARIDAGLKAPRRGLKYDSQYTLG</sequence>
<proteinExistence type="predicted"/>
<dbReference type="Proteomes" id="UP000250299">
    <property type="component" value="Chromosome"/>
</dbReference>
<organism evidence="2 3">
    <name type="scientific">Pseudomonas putida</name>
    <name type="common">Arthrobacter siderocapsulatus</name>
    <dbReference type="NCBI Taxonomy" id="303"/>
    <lineage>
        <taxon>Bacteria</taxon>
        <taxon>Pseudomonadati</taxon>
        <taxon>Pseudomonadota</taxon>
        <taxon>Gammaproteobacteria</taxon>
        <taxon>Pseudomonadales</taxon>
        <taxon>Pseudomonadaceae</taxon>
        <taxon>Pseudomonas</taxon>
    </lineage>
</organism>
<dbReference type="GO" id="GO:0003677">
    <property type="term" value="F:DNA binding"/>
    <property type="evidence" value="ECO:0007669"/>
    <property type="project" value="InterPro"/>
</dbReference>
<protein>
    <recommendedName>
        <fullName evidence="4">Plasmid recombination enzyme</fullName>
    </recommendedName>
</protein>
<dbReference type="RefSeq" id="WP_110967297.1">
    <property type="nucleotide sequence ID" value="NZ_CP029693.1"/>
</dbReference>
<dbReference type="NCBIfam" id="NF041497">
    <property type="entry name" value="MobV"/>
    <property type="match status" value="1"/>
</dbReference>
<evidence type="ECO:0008006" key="4">
    <source>
        <dbReference type="Google" id="ProtNLM"/>
    </source>
</evidence>
<accession>A0A2Z4RRJ8</accession>